<evidence type="ECO:0000313" key="2">
    <source>
        <dbReference type="Proteomes" id="UP000625780"/>
    </source>
</evidence>
<dbReference type="RefSeq" id="WP_188368894.1">
    <property type="nucleotide sequence ID" value="NZ_BMFH01000001.1"/>
</dbReference>
<organism evidence="1 2">
    <name type="scientific">Muriicola marianensis</name>
    <dbReference type="NCBI Taxonomy" id="1324801"/>
    <lineage>
        <taxon>Bacteria</taxon>
        <taxon>Pseudomonadati</taxon>
        <taxon>Bacteroidota</taxon>
        <taxon>Flavobacteriia</taxon>
        <taxon>Flavobacteriales</taxon>
        <taxon>Flavobacteriaceae</taxon>
        <taxon>Muriicola</taxon>
    </lineage>
</organism>
<comment type="caution">
    <text evidence="1">The sequence shown here is derived from an EMBL/GenBank/DDBJ whole genome shotgun (WGS) entry which is preliminary data.</text>
</comment>
<dbReference type="Pfam" id="PF13692">
    <property type="entry name" value="Glyco_trans_1_4"/>
    <property type="match status" value="1"/>
</dbReference>
<reference evidence="2" key="1">
    <citation type="journal article" date="2019" name="Int. J. Syst. Evol. Microbiol.">
        <title>The Global Catalogue of Microorganisms (GCM) 10K type strain sequencing project: providing services to taxonomists for standard genome sequencing and annotation.</title>
        <authorList>
            <consortium name="The Broad Institute Genomics Platform"/>
            <consortium name="The Broad Institute Genome Sequencing Center for Infectious Disease"/>
            <person name="Wu L."/>
            <person name="Ma J."/>
        </authorList>
    </citation>
    <scope>NUCLEOTIDE SEQUENCE [LARGE SCALE GENOMIC DNA]</scope>
    <source>
        <strain evidence="2">CGMCC 1.12606</strain>
    </source>
</reference>
<keyword evidence="2" id="KW-1185">Reference proteome</keyword>
<dbReference type="Gene3D" id="3.40.50.2000">
    <property type="entry name" value="Glycogen Phosphorylase B"/>
    <property type="match status" value="1"/>
</dbReference>
<proteinExistence type="predicted"/>
<gene>
    <name evidence="1" type="ORF">GCM10011361_02500</name>
</gene>
<keyword evidence="1" id="KW-0808">Transferase</keyword>
<dbReference type="GO" id="GO:0016740">
    <property type="term" value="F:transferase activity"/>
    <property type="evidence" value="ECO:0007669"/>
    <property type="project" value="UniProtKB-KW"/>
</dbReference>
<dbReference type="SUPFAM" id="SSF53756">
    <property type="entry name" value="UDP-Glycosyltransferase/glycogen phosphorylase"/>
    <property type="match status" value="1"/>
</dbReference>
<evidence type="ECO:0000313" key="1">
    <source>
        <dbReference type="EMBL" id="GGD38864.1"/>
    </source>
</evidence>
<sequence>MIAQKKNIKVLIIGLTWPQPEATGAGIRMVQLISLLKSLGFSITFCSAAAIPESNGYPEIPGVVFEPVKLNHESFDRFLLSLRPDMVIFDRFLTEEYFGWRVATTLPNTLCVLDTEDLHSLRHAREFALQEDRSFEPALWRNMDITKRELASIFRSDLALIISRFEMEWLETHVPAIEPHLFYLPFLYKKTDFLPEARMKNFSDREDFIFIGNGRHSPNTDAILYLKREVWPEIRKQLPHAGVCIYGAHLSREITGLTDAKENFFVKGWVPEVSEVLNSARVSLLPLRFGAGLKGKLFEAIRCGTPSAMTSIAAEGTSFARMSDFIKDDPAELASIAVSLYRDEGLWVEWQKRGASILKRDFLREDFKKSFSSKLDFLFHHLEKHRDENLIGSILLHHTMASTRYLSKWIELKEAVAKKKRD</sequence>
<dbReference type="EMBL" id="BMFH01000001">
    <property type="protein sequence ID" value="GGD38864.1"/>
    <property type="molecule type" value="Genomic_DNA"/>
</dbReference>
<accession>A0ABQ1QP01</accession>
<dbReference type="Proteomes" id="UP000625780">
    <property type="component" value="Unassembled WGS sequence"/>
</dbReference>
<name>A0ABQ1QP01_9FLAO</name>
<protein>
    <submittedName>
        <fullName evidence="1">Glycosyl transferase</fullName>
    </submittedName>
</protein>